<keyword evidence="6" id="KW-0472">Membrane</keyword>
<evidence type="ECO:0000313" key="8">
    <source>
        <dbReference type="Proteomes" id="UP000653454"/>
    </source>
</evidence>
<keyword evidence="6" id="KW-0812">Transmembrane</keyword>
<dbReference type="GO" id="GO:0004995">
    <property type="term" value="F:tachykinin receptor activity"/>
    <property type="evidence" value="ECO:0007669"/>
    <property type="project" value="InterPro"/>
</dbReference>
<comment type="caution">
    <text evidence="7">The sequence shown here is derived from an EMBL/GenBank/DDBJ whole genome shotgun (WGS) entry which is preliminary data.</text>
</comment>
<proteinExistence type="predicted"/>
<evidence type="ECO:0000256" key="2">
    <source>
        <dbReference type="ARBA" id="ARBA00022475"/>
    </source>
</evidence>
<evidence type="ECO:0000256" key="6">
    <source>
        <dbReference type="SAM" id="Phobius"/>
    </source>
</evidence>
<evidence type="ECO:0000256" key="1">
    <source>
        <dbReference type="ARBA" id="ARBA00004651"/>
    </source>
</evidence>
<protein>
    <submittedName>
        <fullName evidence="7">(diamondback moth) hypothetical protein</fullName>
    </submittedName>
</protein>
<organism evidence="7 8">
    <name type="scientific">Plutella xylostella</name>
    <name type="common">Diamondback moth</name>
    <name type="synonym">Plutella maculipennis</name>
    <dbReference type="NCBI Taxonomy" id="51655"/>
    <lineage>
        <taxon>Eukaryota</taxon>
        <taxon>Metazoa</taxon>
        <taxon>Ecdysozoa</taxon>
        <taxon>Arthropoda</taxon>
        <taxon>Hexapoda</taxon>
        <taxon>Insecta</taxon>
        <taxon>Pterygota</taxon>
        <taxon>Neoptera</taxon>
        <taxon>Endopterygota</taxon>
        <taxon>Lepidoptera</taxon>
        <taxon>Glossata</taxon>
        <taxon>Ditrysia</taxon>
        <taxon>Yponomeutoidea</taxon>
        <taxon>Plutellidae</taxon>
        <taxon>Plutella</taxon>
    </lineage>
</organism>
<evidence type="ECO:0000256" key="5">
    <source>
        <dbReference type="ARBA" id="ARBA00023224"/>
    </source>
</evidence>
<dbReference type="SUPFAM" id="SSF81321">
    <property type="entry name" value="Family A G protein-coupled receptor-like"/>
    <property type="match status" value="2"/>
</dbReference>
<keyword evidence="3" id="KW-0297">G-protein coupled receptor</keyword>
<sequence>MPYLWFASHWLAMSHTCYNPLIYCYMNHRYRRGFKQVSDVHEHDDSWSLWPGMPYLWFASHWLAMSHTCYNPLIYCYMNHRYRRGFKQQPLWLPSSSGLALAARRPLCAAMCARGDRVCGGRPAVLSRMLCLKTAEDGHRYGHRSSEGLQLSEMVGINGSSVPRRLFLCKCRPPRSGDAGSGKCLKCASIRHATDHTASVKTLLPVRALSVRSHLS</sequence>
<dbReference type="InterPro" id="IPR001681">
    <property type="entry name" value="Neurokn_rcpt"/>
</dbReference>
<keyword evidence="6" id="KW-1133">Transmembrane helix</keyword>
<dbReference type="PANTHER" id="PTHR46925:SF2">
    <property type="entry name" value="G-PROTEIN COUPLED RECEPTOR TKR-1-RELATED"/>
    <property type="match status" value="1"/>
</dbReference>
<dbReference type="EMBL" id="CAJHNJ030000047">
    <property type="protein sequence ID" value="CAG9132094.1"/>
    <property type="molecule type" value="Genomic_DNA"/>
</dbReference>
<keyword evidence="2" id="KW-1003">Cell membrane</keyword>
<dbReference type="Gene3D" id="1.20.1070.10">
    <property type="entry name" value="Rhodopsin 7-helix transmembrane proteins"/>
    <property type="match status" value="2"/>
</dbReference>
<evidence type="ECO:0000256" key="3">
    <source>
        <dbReference type="ARBA" id="ARBA00023040"/>
    </source>
</evidence>
<dbReference type="Proteomes" id="UP000653454">
    <property type="component" value="Unassembled WGS sequence"/>
</dbReference>
<dbReference type="AlphaFoldDB" id="A0A8S4FWH5"/>
<name>A0A8S4FWH5_PLUXY</name>
<evidence type="ECO:0000313" key="7">
    <source>
        <dbReference type="EMBL" id="CAG9132094.1"/>
    </source>
</evidence>
<accession>A0A8S4FWH5</accession>
<dbReference type="PANTHER" id="PTHR46925">
    <property type="entry name" value="G-PROTEIN COUPLED RECEPTOR TKR-1-RELATED"/>
    <property type="match status" value="1"/>
</dbReference>
<keyword evidence="5" id="KW-0807">Transducer</keyword>
<gene>
    <name evidence="7" type="ORF">PLXY2_LOCUS10577</name>
</gene>
<evidence type="ECO:0000256" key="4">
    <source>
        <dbReference type="ARBA" id="ARBA00023170"/>
    </source>
</evidence>
<keyword evidence="8" id="KW-1185">Reference proteome</keyword>
<feature type="transmembrane region" description="Helical" evidence="6">
    <location>
        <begin position="55"/>
        <end position="78"/>
    </location>
</feature>
<keyword evidence="4" id="KW-0675">Receptor</keyword>
<comment type="subcellular location">
    <subcellularLocation>
        <location evidence="1">Cell membrane</location>
        <topology evidence="1">Multi-pass membrane protein</topology>
    </subcellularLocation>
</comment>
<dbReference type="GO" id="GO:0005886">
    <property type="term" value="C:plasma membrane"/>
    <property type="evidence" value="ECO:0007669"/>
    <property type="project" value="UniProtKB-SubCell"/>
</dbReference>
<reference evidence="7" key="1">
    <citation type="submission" date="2020-11" db="EMBL/GenBank/DDBJ databases">
        <authorList>
            <person name="Whiteford S."/>
        </authorList>
    </citation>
    <scope>NUCLEOTIDE SEQUENCE</scope>
</reference>